<reference evidence="2 3" key="1">
    <citation type="submission" date="2018-07" db="EMBL/GenBank/DDBJ databases">
        <title>Genomic Encyclopedia of Type Strains, Phase IV (KMG-IV): sequencing the most valuable type-strain genomes for metagenomic binning, comparative biology and taxonomic classification.</title>
        <authorList>
            <person name="Goeker M."/>
        </authorList>
    </citation>
    <scope>NUCLEOTIDE SEQUENCE [LARGE SCALE GENOMIC DNA]</scope>
    <source>
        <strain evidence="2 3">DSM 14364</strain>
    </source>
</reference>
<feature type="compositionally biased region" description="Basic residues" evidence="1">
    <location>
        <begin position="186"/>
        <end position="196"/>
    </location>
</feature>
<sequence length="196" mass="20841">MPRSFIHHRAGDRMNRDGAGLRLPGIGHGSRPGMARGHVSRHPVRAARSGPDLGGETRGLTGAVRRNGMTARACCSLHTIRGAPARIPRLHRRPAGTSARACAPACGGAAGRLMPQSCTSRSLILSSHSMTSFDPTWASSCGLSPATLTRSGSRSTSPVRRTEWRRSSAPIQSRSTRRSSTPSCGRSRRCGHSRST</sequence>
<evidence type="ECO:0000313" key="2">
    <source>
        <dbReference type="EMBL" id="RDI52542.1"/>
    </source>
</evidence>
<accession>A0A370H766</accession>
<organism evidence="2 3">
    <name type="scientific">Microvirga subterranea</name>
    <dbReference type="NCBI Taxonomy" id="186651"/>
    <lineage>
        <taxon>Bacteria</taxon>
        <taxon>Pseudomonadati</taxon>
        <taxon>Pseudomonadota</taxon>
        <taxon>Alphaproteobacteria</taxon>
        <taxon>Hyphomicrobiales</taxon>
        <taxon>Methylobacteriaceae</taxon>
        <taxon>Microvirga</taxon>
    </lineage>
</organism>
<protein>
    <submittedName>
        <fullName evidence="2">Uncharacterized protein</fullName>
    </submittedName>
</protein>
<proteinExistence type="predicted"/>
<evidence type="ECO:0000256" key="1">
    <source>
        <dbReference type="SAM" id="MobiDB-lite"/>
    </source>
</evidence>
<feature type="region of interest" description="Disordered" evidence="1">
    <location>
        <begin position="27"/>
        <end position="59"/>
    </location>
</feature>
<comment type="caution">
    <text evidence="2">The sequence shown here is derived from an EMBL/GenBank/DDBJ whole genome shotgun (WGS) entry which is preliminary data.</text>
</comment>
<keyword evidence="3" id="KW-1185">Reference proteome</keyword>
<gene>
    <name evidence="2" type="ORF">DES45_1143</name>
</gene>
<dbReference type="AlphaFoldDB" id="A0A370H766"/>
<dbReference type="Proteomes" id="UP000254925">
    <property type="component" value="Unassembled WGS sequence"/>
</dbReference>
<dbReference type="EMBL" id="QQBB01000014">
    <property type="protein sequence ID" value="RDI52542.1"/>
    <property type="molecule type" value="Genomic_DNA"/>
</dbReference>
<evidence type="ECO:0000313" key="3">
    <source>
        <dbReference type="Proteomes" id="UP000254925"/>
    </source>
</evidence>
<feature type="compositionally biased region" description="Polar residues" evidence="1">
    <location>
        <begin position="144"/>
        <end position="159"/>
    </location>
</feature>
<name>A0A370H766_9HYPH</name>
<feature type="region of interest" description="Disordered" evidence="1">
    <location>
        <begin position="144"/>
        <end position="196"/>
    </location>
</feature>